<dbReference type="GO" id="GO:0005886">
    <property type="term" value="C:plasma membrane"/>
    <property type="evidence" value="ECO:0007669"/>
    <property type="project" value="UniProtKB-SubCell"/>
</dbReference>
<dbReference type="InterPro" id="IPR050448">
    <property type="entry name" value="OpgB/LTA_synthase_biosynth"/>
</dbReference>
<name>A0A3N1PLB4_9GAMM</name>
<dbReference type="PANTHER" id="PTHR47371">
    <property type="entry name" value="LIPOTEICHOIC ACID SYNTHASE"/>
    <property type="match status" value="1"/>
</dbReference>
<gene>
    <name evidence="11" type="ORF">EDC28_103251</name>
</gene>
<reference evidence="11 12" key="1">
    <citation type="submission" date="2018-11" db="EMBL/GenBank/DDBJ databases">
        <title>Genomic Encyclopedia of Type Strains, Phase IV (KMG-IV): sequencing the most valuable type-strain genomes for metagenomic binning, comparative biology and taxonomic classification.</title>
        <authorList>
            <person name="Goeker M."/>
        </authorList>
    </citation>
    <scope>NUCLEOTIDE SEQUENCE [LARGE SCALE GENOMIC DNA]</scope>
    <source>
        <strain evidence="11 12">DSM 21945</strain>
    </source>
</reference>
<dbReference type="InterPro" id="IPR012160">
    <property type="entry name" value="LtaS-like"/>
</dbReference>
<keyword evidence="7" id="KW-0479">Metal-binding</keyword>
<dbReference type="Proteomes" id="UP000268033">
    <property type="component" value="Unassembled WGS sequence"/>
</dbReference>
<evidence type="ECO:0000313" key="12">
    <source>
        <dbReference type="Proteomes" id="UP000268033"/>
    </source>
</evidence>
<evidence type="ECO:0000313" key="11">
    <source>
        <dbReference type="EMBL" id="ROQ28658.1"/>
    </source>
</evidence>
<evidence type="ECO:0000256" key="1">
    <source>
        <dbReference type="ARBA" id="ARBA00004651"/>
    </source>
</evidence>
<dbReference type="InterPro" id="IPR000917">
    <property type="entry name" value="Sulfatase_N"/>
</dbReference>
<feature type="transmembrane region" description="Helical" evidence="9">
    <location>
        <begin position="158"/>
        <end position="178"/>
    </location>
</feature>
<evidence type="ECO:0000256" key="5">
    <source>
        <dbReference type="ARBA" id="ARBA00023136"/>
    </source>
</evidence>
<keyword evidence="2" id="KW-1003">Cell membrane</keyword>
<feature type="binding site" evidence="7">
    <location>
        <position position="433"/>
    </location>
    <ligand>
        <name>substrate</name>
    </ligand>
</feature>
<feature type="binding site" evidence="8">
    <location>
        <position position="486"/>
    </location>
    <ligand>
        <name>Mn(2+)</name>
        <dbReference type="ChEBI" id="CHEBI:29035"/>
    </ligand>
</feature>
<dbReference type="PANTHER" id="PTHR47371:SF3">
    <property type="entry name" value="PHOSPHOGLYCEROL TRANSFERASE I"/>
    <property type="match status" value="1"/>
</dbReference>
<evidence type="ECO:0000256" key="7">
    <source>
        <dbReference type="PIRSR" id="PIRSR005091-2"/>
    </source>
</evidence>
<dbReference type="EMBL" id="RJUL01000003">
    <property type="protein sequence ID" value="ROQ28658.1"/>
    <property type="molecule type" value="Genomic_DNA"/>
</dbReference>
<evidence type="ECO:0000256" key="3">
    <source>
        <dbReference type="ARBA" id="ARBA00022692"/>
    </source>
</evidence>
<dbReference type="GO" id="GO:0046872">
    <property type="term" value="F:metal ion binding"/>
    <property type="evidence" value="ECO:0007669"/>
    <property type="project" value="UniProtKB-KW"/>
</dbReference>
<evidence type="ECO:0000256" key="4">
    <source>
        <dbReference type="ARBA" id="ARBA00022989"/>
    </source>
</evidence>
<evidence type="ECO:0000259" key="10">
    <source>
        <dbReference type="Pfam" id="PF00884"/>
    </source>
</evidence>
<organism evidence="11 12">
    <name type="scientific">Gallaecimonas pentaromativorans</name>
    <dbReference type="NCBI Taxonomy" id="584787"/>
    <lineage>
        <taxon>Bacteria</taxon>
        <taxon>Pseudomonadati</taxon>
        <taxon>Pseudomonadota</taxon>
        <taxon>Gammaproteobacteria</taxon>
        <taxon>Enterobacterales</taxon>
        <taxon>Gallaecimonadaceae</taxon>
        <taxon>Gallaecimonas</taxon>
    </lineage>
</organism>
<protein>
    <submittedName>
        <fullName evidence="11">Phosphoglycerol transferase MdoB-like AlkP superfamily enzyme</fullName>
    </submittedName>
</protein>
<feature type="binding site" evidence="8">
    <location>
        <position position="487"/>
    </location>
    <ligand>
        <name>Mn(2+)</name>
        <dbReference type="ChEBI" id="CHEBI:29035"/>
    </ligand>
</feature>
<comment type="caution">
    <text evidence="11">The sequence shown here is derived from an EMBL/GenBank/DDBJ whole genome shotgun (WGS) entry which is preliminary data.</text>
</comment>
<dbReference type="AlphaFoldDB" id="A0A3N1PLB4"/>
<feature type="active site" evidence="6">
    <location>
        <position position="318"/>
    </location>
</feature>
<evidence type="ECO:0000256" key="2">
    <source>
        <dbReference type="ARBA" id="ARBA00022475"/>
    </source>
</evidence>
<dbReference type="PIRSF" id="PIRSF005091">
    <property type="entry name" value="Mmb_sulf_HI1246"/>
    <property type="match status" value="1"/>
</dbReference>
<keyword evidence="11" id="KW-0808">Transferase</keyword>
<dbReference type="Gene3D" id="3.30.1120.80">
    <property type="match status" value="1"/>
</dbReference>
<keyword evidence="5 9" id="KW-0472">Membrane</keyword>
<evidence type="ECO:0000256" key="8">
    <source>
        <dbReference type="PIRSR" id="PIRSR005091-3"/>
    </source>
</evidence>
<evidence type="ECO:0000256" key="9">
    <source>
        <dbReference type="SAM" id="Phobius"/>
    </source>
</evidence>
<dbReference type="GO" id="GO:0016740">
    <property type="term" value="F:transferase activity"/>
    <property type="evidence" value="ECO:0007669"/>
    <property type="project" value="UniProtKB-KW"/>
</dbReference>
<keyword evidence="4 9" id="KW-1133">Transmembrane helix</keyword>
<comment type="subcellular location">
    <subcellularLocation>
        <location evidence="1">Cell membrane</location>
        <topology evidence="1">Multi-pass membrane protein</topology>
    </subcellularLocation>
</comment>
<dbReference type="SUPFAM" id="SSF53649">
    <property type="entry name" value="Alkaline phosphatase-like"/>
    <property type="match status" value="1"/>
</dbReference>
<keyword evidence="12" id="KW-1185">Reference proteome</keyword>
<accession>A0A3N1PLB4</accession>
<feature type="transmembrane region" description="Helical" evidence="9">
    <location>
        <begin position="78"/>
        <end position="99"/>
    </location>
</feature>
<keyword evidence="7" id="KW-0464">Manganese</keyword>
<dbReference type="RefSeq" id="WP_123421080.1">
    <property type="nucleotide sequence ID" value="NZ_RJUL01000003.1"/>
</dbReference>
<dbReference type="CDD" id="cd16015">
    <property type="entry name" value="LTA_synthase"/>
    <property type="match status" value="1"/>
</dbReference>
<feature type="binding site" evidence="8">
    <location>
        <position position="279"/>
    </location>
    <ligand>
        <name>Mn(2+)</name>
        <dbReference type="ChEBI" id="CHEBI:29035"/>
    </ligand>
</feature>
<dbReference type="InterPro" id="IPR017850">
    <property type="entry name" value="Alkaline_phosphatase_core_sf"/>
</dbReference>
<dbReference type="Pfam" id="PF00884">
    <property type="entry name" value="Sulfatase"/>
    <property type="match status" value="1"/>
</dbReference>
<dbReference type="Gene3D" id="3.40.720.10">
    <property type="entry name" value="Alkaline Phosphatase, subunit A"/>
    <property type="match status" value="1"/>
</dbReference>
<keyword evidence="3 9" id="KW-0812">Transmembrane</keyword>
<feature type="transmembrane region" description="Helical" evidence="9">
    <location>
        <begin position="119"/>
        <end position="146"/>
    </location>
</feature>
<sequence>MRSLSLRFILASLTLLTLSRLGLALWLWPRVEAAGGLWPVILGGWRIDLSLLALLCLIPLLLSCWLGHRRWPTVFAAWWYRLCFFALAFMEIATPQFILEYDTRPNRLFFEYLVSPHEVFAMLWEGYKGVLAVSFILLALVAWLAVKALPVKTDARALPWAGRIGGSVALFLLCFLAARGTLEHRPINPSLVAFSDDRLVNTLALDSFYSTAFAAYQLKNESFAGGAYGKMDQQEVIRRVRTLAGLSPNAQDPAMPSLHYQQASHAPAKPLNIVMIVEESLGAQFVGSLGGQDLTPNLDKLAGEGWWFKQAYATGTRSVRGLEALTTGFYPTPARAVLKLPRAQSGFFTLASLLKQYGYHSRFVYGGESHFDNMKNFFLGNGFDEIHDRAKFTNPTFVGSWGASDEDMFRELDNLLSQDRQPTLTVAFSVSNHSPYEYPKGRIQPQGDPASRANGARYADWAIGQFFAKAKTQAYWDNTVFLVVADHDSRVYGANAVPVPHFHIPALILGKGVAPRQDERIVSQVDMAPTLLSLAGISSANPMLGQDLTRHSPDRALMQYGDTFGYLKGDLLTVLRFNKAPEQYRYQGGQLLAQPQLSSKETKDALALALWPSIAYRQGYYAQVSQRQAEKLQLAAKP</sequence>
<proteinExistence type="predicted"/>
<feature type="domain" description="Sulfatase N-terminal" evidence="10">
    <location>
        <begin position="272"/>
        <end position="537"/>
    </location>
</feature>
<dbReference type="STRING" id="584787.GCA_001247655_00155"/>
<evidence type="ECO:0000256" key="6">
    <source>
        <dbReference type="PIRSR" id="PIRSR005091-1"/>
    </source>
</evidence>
<feature type="transmembrane region" description="Helical" evidence="9">
    <location>
        <begin position="49"/>
        <end position="66"/>
    </location>
</feature>